<evidence type="ECO:0000313" key="10">
    <source>
        <dbReference type="Proteomes" id="UP000237105"/>
    </source>
</evidence>
<keyword evidence="2" id="KW-0805">Transcription regulation</keyword>
<dbReference type="GO" id="GO:0005634">
    <property type="term" value="C:nucleus"/>
    <property type="evidence" value="ECO:0007669"/>
    <property type="project" value="UniProtKB-SubCell"/>
</dbReference>
<evidence type="ECO:0000256" key="1">
    <source>
        <dbReference type="ARBA" id="ARBA00004123"/>
    </source>
</evidence>
<evidence type="ECO:0000259" key="8">
    <source>
        <dbReference type="PROSITE" id="PS50090"/>
    </source>
</evidence>
<reference evidence="10" key="1">
    <citation type="submission" date="2016-06" db="EMBL/GenBank/DDBJ databases">
        <title>Parallel loss of symbiosis genes in relatives of nitrogen-fixing non-legume Parasponia.</title>
        <authorList>
            <person name="Van Velzen R."/>
            <person name="Holmer R."/>
            <person name="Bu F."/>
            <person name="Rutten L."/>
            <person name="Van Zeijl A."/>
            <person name="Liu W."/>
            <person name="Santuari L."/>
            <person name="Cao Q."/>
            <person name="Sharma T."/>
            <person name="Shen D."/>
            <person name="Roswanjaya Y."/>
            <person name="Wardhani T."/>
            <person name="Kalhor M.S."/>
            <person name="Jansen J."/>
            <person name="Van den Hoogen J."/>
            <person name="Gungor B."/>
            <person name="Hartog M."/>
            <person name="Hontelez J."/>
            <person name="Verver J."/>
            <person name="Yang W.-C."/>
            <person name="Schijlen E."/>
            <person name="Repin R."/>
            <person name="Schilthuizen M."/>
            <person name="Schranz E."/>
            <person name="Heidstra R."/>
            <person name="Miyata K."/>
            <person name="Fedorova E."/>
            <person name="Kohlen W."/>
            <person name="Bisseling T."/>
            <person name="Smit S."/>
            <person name="Geurts R."/>
        </authorList>
    </citation>
    <scope>NUCLEOTIDE SEQUENCE [LARGE SCALE GENOMIC DNA]</scope>
    <source>
        <strain evidence="10">cv. WU1-14</strain>
    </source>
</reference>
<protein>
    <submittedName>
        <fullName evidence="9">C2H2-zinc finger protein family</fullName>
    </submittedName>
</protein>
<feature type="domain" description="Myb-like" evidence="8">
    <location>
        <begin position="23"/>
        <end position="87"/>
    </location>
</feature>
<feature type="coiled-coil region" evidence="6">
    <location>
        <begin position="230"/>
        <end position="257"/>
    </location>
</feature>
<keyword evidence="5" id="KW-0539">Nucleus</keyword>
<feature type="region of interest" description="Disordered" evidence="7">
    <location>
        <begin position="126"/>
        <end position="193"/>
    </location>
</feature>
<accession>A0A2P5BFJ3</accession>
<proteinExistence type="predicted"/>
<dbReference type="Pfam" id="PF13837">
    <property type="entry name" value="Myb_DNA-bind_4"/>
    <property type="match status" value="1"/>
</dbReference>
<dbReference type="GO" id="GO:0006355">
    <property type="term" value="P:regulation of DNA-templated transcription"/>
    <property type="evidence" value="ECO:0007669"/>
    <property type="project" value="UniProtKB-ARBA"/>
</dbReference>
<evidence type="ECO:0000256" key="5">
    <source>
        <dbReference type="ARBA" id="ARBA00023242"/>
    </source>
</evidence>
<gene>
    <name evidence="9" type="ORF">PanWU01x14_243240</name>
</gene>
<feature type="compositionally biased region" description="Basic residues" evidence="7">
    <location>
        <begin position="167"/>
        <end position="176"/>
    </location>
</feature>
<keyword evidence="4" id="KW-0804">Transcription</keyword>
<dbReference type="EMBL" id="JXTB01000292">
    <property type="protein sequence ID" value="PON47565.1"/>
    <property type="molecule type" value="Genomic_DNA"/>
</dbReference>
<dbReference type="AlphaFoldDB" id="A0A2P5BFJ3"/>
<dbReference type="SMART" id="SM00717">
    <property type="entry name" value="SANT"/>
    <property type="match status" value="1"/>
</dbReference>
<dbReference type="CDD" id="cd12203">
    <property type="entry name" value="GT1"/>
    <property type="match status" value="1"/>
</dbReference>
<dbReference type="InterPro" id="IPR001005">
    <property type="entry name" value="SANT/Myb"/>
</dbReference>
<evidence type="ECO:0000256" key="2">
    <source>
        <dbReference type="ARBA" id="ARBA00023015"/>
    </source>
</evidence>
<organism evidence="9 10">
    <name type="scientific">Parasponia andersonii</name>
    <name type="common">Sponia andersonii</name>
    <dbReference type="NCBI Taxonomy" id="3476"/>
    <lineage>
        <taxon>Eukaryota</taxon>
        <taxon>Viridiplantae</taxon>
        <taxon>Streptophyta</taxon>
        <taxon>Embryophyta</taxon>
        <taxon>Tracheophyta</taxon>
        <taxon>Spermatophyta</taxon>
        <taxon>Magnoliopsida</taxon>
        <taxon>eudicotyledons</taxon>
        <taxon>Gunneridae</taxon>
        <taxon>Pentapetalae</taxon>
        <taxon>rosids</taxon>
        <taxon>fabids</taxon>
        <taxon>Rosales</taxon>
        <taxon>Cannabaceae</taxon>
        <taxon>Parasponia</taxon>
    </lineage>
</organism>
<evidence type="ECO:0000256" key="4">
    <source>
        <dbReference type="ARBA" id="ARBA00023163"/>
    </source>
</evidence>
<dbReference type="InterPro" id="IPR044822">
    <property type="entry name" value="Myb_DNA-bind_4"/>
</dbReference>
<name>A0A2P5BFJ3_PARAD</name>
<dbReference type="GO" id="GO:0003677">
    <property type="term" value="F:DNA binding"/>
    <property type="evidence" value="ECO:0007669"/>
    <property type="project" value="UniProtKB-KW"/>
</dbReference>
<evidence type="ECO:0000256" key="3">
    <source>
        <dbReference type="ARBA" id="ARBA00023125"/>
    </source>
</evidence>
<sequence>MYGWGDDEKERIRAMVMGPSAQGQGQGQGAWGQEETKELIRIRTELERDSTVVKRSKALWDAVSSMMLERGFIRTPDQCKCKWKNLLNRYKGKETSDPENGRQCPFFDELHALFTERQKNMQRLLLESEIGSPRSRKKMKKSSTSDDFSENEENDQDETDEETPTRSNHRKRKTKKIALDKSSKAANTARAKSETEIQVMLKQFFQQQQRMEKQWMEMMERRAYEQQLFEQEWRQSMEKLERERLMMEQAWREREEQRRIREESRAERRDALLTTLLNSLLGENNL</sequence>
<keyword evidence="3" id="KW-0238">DNA-binding</keyword>
<comment type="caution">
    <text evidence="9">The sequence shown here is derived from an EMBL/GenBank/DDBJ whole genome shotgun (WGS) entry which is preliminary data.</text>
</comment>
<dbReference type="Proteomes" id="UP000237105">
    <property type="component" value="Unassembled WGS sequence"/>
</dbReference>
<keyword evidence="10" id="KW-1185">Reference proteome</keyword>
<dbReference type="PANTHER" id="PTHR21654">
    <property type="entry name" value="FI21293P1"/>
    <property type="match status" value="1"/>
</dbReference>
<dbReference type="PANTHER" id="PTHR21654:SF84">
    <property type="entry name" value="SI:DKEY-66I24.7"/>
    <property type="match status" value="1"/>
</dbReference>
<feature type="compositionally biased region" description="Acidic residues" evidence="7">
    <location>
        <begin position="147"/>
        <end position="162"/>
    </location>
</feature>
<keyword evidence="6" id="KW-0175">Coiled coil</keyword>
<evidence type="ECO:0000313" key="9">
    <source>
        <dbReference type="EMBL" id="PON47565.1"/>
    </source>
</evidence>
<comment type="subcellular location">
    <subcellularLocation>
        <location evidence="1">Nucleus</location>
    </subcellularLocation>
</comment>
<dbReference type="PROSITE" id="PS50090">
    <property type="entry name" value="MYB_LIKE"/>
    <property type="match status" value="1"/>
</dbReference>
<dbReference type="FunFam" id="1.10.10.60:FF:000032">
    <property type="entry name" value="Zinc finger and SCAN domain-containing 20"/>
    <property type="match status" value="1"/>
</dbReference>
<dbReference type="OrthoDB" id="691673at2759"/>
<dbReference type="Gene3D" id="1.10.10.60">
    <property type="entry name" value="Homeodomain-like"/>
    <property type="match status" value="1"/>
</dbReference>
<evidence type="ECO:0000256" key="7">
    <source>
        <dbReference type="SAM" id="MobiDB-lite"/>
    </source>
</evidence>
<evidence type="ECO:0000256" key="6">
    <source>
        <dbReference type="SAM" id="Coils"/>
    </source>
</evidence>